<dbReference type="GO" id="GO:0016757">
    <property type="term" value="F:glycosyltransferase activity"/>
    <property type="evidence" value="ECO:0007669"/>
    <property type="project" value="TreeGrafter"/>
</dbReference>
<accession>A0A642PRT1</accession>
<reference evidence="1 2" key="1">
    <citation type="journal article" date="2019" name="Nat. Med.">
        <title>A library of human gut bacterial isolates paired with longitudinal multiomics data enables mechanistic microbiome research.</title>
        <authorList>
            <person name="Poyet M."/>
            <person name="Groussin M."/>
            <person name="Gibbons S.M."/>
            <person name="Avila-Pacheco J."/>
            <person name="Jiang X."/>
            <person name="Kearney S.M."/>
            <person name="Perrotta A.R."/>
            <person name="Berdy B."/>
            <person name="Zhao S."/>
            <person name="Lieberman T.D."/>
            <person name="Swanson P.K."/>
            <person name="Smith M."/>
            <person name="Roesemann S."/>
            <person name="Alexander J.E."/>
            <person name="Rich S.A."/>
            <person name="Livny J."/>
            <person name="Vlamakis H."/>
            <person name="Clish C."/>
            <person name="Bullock K."/>
            <person name="Deik A."/>
            <person name="Scott J."/>
            <person name="Pierce K.A."/>
            <person name="Xavier R.J."/>
            <person name="Alm E.J."/>
        </authorList>
    </citation>
    <scope>NUCLEOTIDE SEQUENCE [LARGE SCALE GENOMIC DNA]</scope>
    <source>
        <strain evidence="1 2">BIOML-A6</strain>
    </source>
</reference>
<dbReference type="Gene3D" id="3.40.50.2000">
    <property type="entry name" value="Glycogen Phosphorylase B"/>
    <property type="match status" value="1"/>
</dbReference>
<dbReference type="AlphaFoldDB" id="A0A642PRT1"/>
<organism evidence="1 2">
    <name type="scientific">Bacteroides cellulosilyticus</name>
    <dbReference type="NCBI Taxonomy" id="246787"/>
    <lineage>
        <taxon>Bacteria</taxon>
        <taxon>Pseudomonadati</taxon>
        <taxon>Bacteroidota</taxon>
        <taxon>Bacteroidia</taxon>
        <taxon>Bacteroidales</taxon>
        <taxon>Bacteroidaceae</taxon>
        <taxon>Bacteroides</taxon>
    </lineage>
</organism>
<evidence type="ECO:0000313" key="2">
    <source>
        <dbReference type="Proteomes" id="UP000448877"/>
    </source>
</evidence>
<dbReference type="EMBL" id="VVYV01000043">
    <property type="protein sequence ID" value="KAA5414250.1"/>
    <property type="molecule type" value="Genomic_DNA"/>
</dbReference>
<gene>
    <name evidence="1" type="ORF">F2Y81_20850</name>
</gene>
<evidence type="ECO:0000313" key="1">
    <source>
        <dbReference type="EMBL" id="KAA5414250.1"/>
    </source>
</evidence>
<dbReference type="Pfam" id="PF13692">
    <property type="entry name" value="Glyco_trans_1_4"/>
    <property type="match status" value="1"/>
</dbReference>
<dbReference type="SUPFAM" id="SSF53756">
    <property type="entry name" value="UDP-Glycosyltransferase/glycogen phosphorylase"/>
    <property type="match status" value="1"/>
</dbReference>
<dbReference type="PANTHER" id="PTHR45947:SF3">
    <property type="entry name" value="SULFOQUINOVOSYL TRANSFERASE SQD2"/>
    <property type="match status" value="1"/>
</dbReference>
<protein>
    <submittedName>
        <fullName evidence="1">Glycosyltransferase family 1 protein</fullName>
    </submittedName>
</protein>
<dbReference type="Proteomes" id="UP000448877">
    <property type="component" value="Unassembled WGS sequence"/>
</dbReference>
<name>A0A642PRT1_9BACE</name>
<dbReference type="PANTHER" id="PTHR45947">
    <property type="entry name" value="SULFOQUINOVOSYL TRANSFERASE SQD2"/>
    <property type="match status" value="1"/>
</dbReference>
<proteinExistence type="predicted"/>
<keyword evidence="1" id="KW-0808">Transferase</keyword>
<sequence length="389" mass="44794">MTGRDFIITSLQPWSTEIGSTIKNTALEISKQNRVLYINTPMNWLEWRKASKEKKEGKIRQINSNMWIVDLPFPVLPLNRIPFTWAFDKVNKINNQKIAAGILKAAESLKFRNFIHLIDTDIYRSQYLKDMLHPILSIYYCRDFVVGVDYWKKNGSRLEPLLANKSDIVLANSSLFAERFRQYNSNTYTIETGVNLQLYDASIHRDSPVDIKDIPHPIVGYTGMVIKLRLDIELLYQVALQMPNIQFVFVGPTDDAFETHPLHQLTNVHFLGKKETSQLPAYIQEFDICINPQIVNDITIGNYPLKIDEYLAMGKPTVATSTHTMQDIFSKHVFLPTNLNEYIESIHNAISEINDKTKQEARISFAHTHSWSNSVNKIYKAIEKTEGKA</sequence>
<comment type="caution">
    <text evidence="1">The sequence shown here is derived from an EMBL/GenBank/DDBJ whole genome shotgun (WGS) entry which is preliminary data.</text>
</comment>
<dbReference type="InterPro" id="IPR050194">
    <property type="entry name" value="Glycosyltransferase_grp1"/>
</dbReference>